<dbReference type="GeneID" id="28801407"/>
<evidence type="ECO:0000313" key="2">
    <source>
        <dbReference type="Proteomes" id="UP000203182"/>
    </source>
</evidence>
<dbReference type="RefSeq" id="YP_009273441.1">
    <property type="nucleotide sequence ID" value="NC_030905.1"/>
</dbReference>
<dbReference type="KEGG" id="vg:28801407"/>
<dbReference type="EMBL" id="KU998240">
    <property type="protein sequence ID" value="ANA85822.1"/>
    <property type="molecule type" value="Genomic_DNA"/>
</dbReference>
<evidence type="ECO:0000313" key="1">
    <source>
        <dbReference type="EMBL" id="ANA85822.1"/>
    </source>
</evidence>
<dbReference type="Proteomes" id="UP000203182">
    <property type="component" value="Segment"/>
</dbReference>
<proteinExistence type="predicted"/>
<sequence>MPIELPKKYYLAGPMTGVEGHNFERFDLFARELRKFGYEVVSPAEIARTLPGEPGDLPYQVYVREDLKGLLECTDLVLMPGWRGSRGAMMELNIAEFLHMRVWEVSETYRLIRTSYGDTRV</sequence>
<reference evidence="2" key="1">
    <citation type="submission" date="2016-03" db="EMBL/GenBank/DDBJ databases">
        <authorList>
            <person name="Ploux O."/>
        </authorList>
    </citation>
    <scope>NUCLEOTIDE SEQUENCE [LARGE SCALE GENOMIC DNA]</scope>
</reference>
<dbReference type="SUPFAM" id="SSF52309">
    <property type="entry name" value="N-(deoxy)ribosyltransferase-like"/>
    <property type="match status" value="1"/>
</dbReference>
<dbReference type="Pfam" id="PF14359">
    <property type="entry name" value="DUF4406"/>
    <property type="match status" value="1"/>
</dbReference>
<evidence type="ECO:0008006" key="3">
    <source>
        <dbReference type="Google" id="ProtNLM"/>
    </source>
</evidence>
<dbReference type="OrthoDB" id="16838at10239"/>
<protein>
    <recommendedName>
        <fullName evidence="3">Nucleoside deoxyribosyltransferase</fullName>
    </recommendedName>
</protein>
<dbReference type="InterPro" id="IPR025518">
    <property type="entry name" value="DUF4406"/>
</dbReference>
<keyword evidence="2" id="KW-1185">Reference proteome</keyword>
<name>A0A160DDM7_9CAUD</name>
<gene>
    <name evidence="1" type="primary">51</name>
    <name evidence="1" type="ORF">PBI_WOES_51</name>
</gene>
<accession>A0A160DDM7</accession>
<organism evidence="1 2">
    <name type="scientific">Gordonia phage Woes</name>
    <dbReference type="NCBI Taxonomy" id="1838084"/>
    <lineage>
        <taxon>Viruses</taxon>
        <taxon>Duplodnaviria</taxon>
        <taxon>Heunggongvirae</taxon>
        <taxon>Uroviricota</taxon>
        <taxon>Caudoviricetes</taxon>
        <taxon>Woesvirus</taxon>
        <taxon>Woesvirus woes</taxon>
    </lineage>
</organism>
<dbReference type="Gene3D" id="3.40.50.10400">
    <property type="entry name" value="Hypothetical protein PA1492"/>
    <property type="match status" value="1"/>
</dbReference>